<dbReference type="RefSeq" id="WP_017181517.1">
    <property type="nucleotide sequence ID" value="NZ_CP022745.1"/>
</dbReference>
<name>A0A249MUB9_SPHXE</name>
<dbReference type="Proteomes" id="UP000217141">
    <property type="component" value="Chromosome I"/>
</dbReference>
<gene>
    <name evidence="1" type="ORF">CJD35_10040</name>
</gene>
<dbReference type="EMBL" id="CP022745">
    <property type="protein sequence ID" value="ASY44749.1"/>
    <property type="molecule type" value="Genomic_DNA"/>
</dbReference>
<evidence type="ECO:0000313" key="1">
    <source>
        <dbReference type="EMBL" id="ASY44749.1"/>
    </source>
</evidence>
<proteinExistence type="predicted"/>
<organism evidence="1 2">
    <name type="scientific">Sphingobium xenophagum</name>
    <dbReference type="NCBI Taxonomy" id="121428"/>
    <lineage>
        <taxon>Bacteria</taxon>
        <taxon>Pseudomonadati</taxon>
        <taxon>Pseudomonadota</taxon>
        <taxon>Alphaproteobacteria</taxon>
        <taxon>Sphingomonadales</taxon>
        <taxon>Sphingomonadaceae</taxon>
        <taxon>Sphingobium</taxon>
    </lineage>
</organism>
<evidence type="ECO:0000313" key="2">
    <source>
        <dbReference type="Proteomes" id="UP000217141"/>
    </source>
</evidence>
<dbReference type="KEGG" id="shyd:CJD35_10040"/>
<accession>A0A249MUB9</accession>
<sequence>MNISNAKFSSSQVAKAAGMTAINFRAHLSRGNWRIIGDSKAAETFGKGHEFTLEDALGYALAHQLVSCGIEPKVAFDRAMYDFAHVGSVTDSFGGHDRNPGDVFDEKTLGYTLYVYCPGAERGQCVATNDVLPIELMFNPSSQLMAPATILINLNALRNQVLSGLGLS</sequence>
<reference evidence="1 2" key="1">
    <citation type="submission" date="2017-08" db="EMBL/GenBank/DDBJ databases">
        <title>Whole Genome Sequence of Sphingobium hydrophobicum C1: Insights into Adaption to the Electronic-waste Contaminated Sediment.</title>
        <authorList>
            <person name="Song D."/>
            <person name="Chen X."/>
            <person name="Xu M."/>
        </authorList>
    </citation>
    <scope>NUCLEOTIDE SEQUENCE [LARGE SCALE GENOMIC DNA]</scope>
    <source>
        <strain evidence="1 2">C1</strain>
    </source>
</reference>
<protein>
    <submittedName>
        <fullName evidence="1">Uncharacterized protein</fullName>
    </submittedName>
</protein>
<dbReference type="AlphaFoldDB" id="A0A249MUB9"/>